<dbReference type="InterPro" id="IPR016833">
    <property type="entry name" value="Put_Na-Bile_cotransptr"/>
</dbReference>
<reference evidence="2" key="2">
    <citation type="submission" date="2021-09" db="EMBL/GenBank/DDBJ databases">
        <authorList>
            <person name="Gilroy R."/>
        </authorList>
    </citation>
    <scope>NUCLEOTIDE SEQUENCE</scope>
    <source>
        <strain evidence="2">ChiGjej3B3-7470</strain>
    </source>
</reference>
<dbReference type="GO" id="GO:0005886">
    <property type="term" value="C:plasma membrane"/>
    <property type="evidence" value="ECO:0007669"/>
    <property type="project" value="TreeGrafter"/>
</dbReference>
<feature type="transmembrane region" description="Helical" evidence="1">
    <location>
        <begin position="36"/>
        <end position="53"/>
    </location>
</feature>
<comment type="caution">
    <text evidence="2">The sequence shown here is derived from an EMBL/GenBank/DDBJ whole genome shotgun (WGS) entry which is preliminary data.</text>
</comment>
<feature type="transmembrane region" description="Helical" evidence="1">
    <location>
        <begin position="156"/>
        <end position="176"/>
    </location>
</feature>
<dbReference type="EMBL" id="DYZF01000011">
    <property type="protein sequence ID" value="HJE50436.1"/>
    <property type="molecule type" value="Genomic_DNA"/>
</dbReference>
<protein>
    <submittedName>
        <fullName evidence="2">Bile acid:sodium symporter</fullName>
    </submittedName>
</protein>
<dbReference type="PANTHER" id="PTHR18640:SF5">
    <property type="entry name" value="SODIUM_BILE ACID COTRANSPORTER 7"/>
    <property type="match status" value="1"/>
</dbReference>
<feature type="transmembrane region" description="Helical" evidence="1">
    <location>
        <begin position="126"/>
        <end position="150"/>
    </location>
</feature>
<keyword evidence="1" id="KW-0472">Membrane</keyword>
<feature type="transmembrane region" description="Helical" evidence="1">
    <location>
        <begin position="65"/>
        <end position="86"/>
    </location>
</feature>
<feature type="transmembrane region" description="Helical" evidence="1">
    <location>
        <begin position="228"/>
        <end position="255"/>
    </location>
</feature>
<proteinExistence type="predicted"/>
<dbReference type="Pfam" id="PF13593">
    <property type="entry name" value="SBF_like"/>
    <property type="match status" value="1"/>
</dbReference>
<sequence length="326" mass="34447">MKFKLDPTVVVILATLTLGLLLPISGRPAEIFDIVTKVGVFILFFGYGARLSAAETKAGLVNWRLHLTILLTTFVVFPLLALPMSALPDGWLSDPVKIGLIFLCLVPSTVQMSITMTSLAGGNVPAAMVSATASNLAGVVITPLLAMLFIPGSNGGGIGFDQALGVAVQLLLPFILGQLSRFATAGFMAKHKSRLKYLDQAVICLIIYGAFSDLRVSGSWRGLQLADLFIAVPLILALLAFVLWLTWNAGGWLGLPREDRIALLFCGTKKSLATGAPMASVLFGGATVGLIVLPLMFYHQAQLLAGSVIAGKLAEGSKRAETEPQA</sequence>
<gene>
    <name evidence="2" type="ORF">K8V15_00350</name>
</gene>
<name>A0A921JPY1_9ACTN</name>
<dbReference type="PIRSF" id="PIRSF026166">
    <property type="entry name" value="UCP026166"/>
    <property type="match status" value="1"/>
</dbReference>
<keyword evidence="1" id="KW-0812">Transmembrane</keyword>
<feature type="transmembrane region" description="Helical" evidence="1">
    <location>
        <begin position="98"/>
        <end position="119"/>
    </location>
</feature>
<dbReference type="InterPro" id="IPR038770">
    <property type="entry name" value="Na+/solute_symporter_sf"/>
</dbReference>
<dbReference type="Proteomes" id="UP000712713">
    <property type="component" value="Unassembled WGS sequence"/>
</dbReference>
<feature type="transmembrane region" description="Helical" evidence="1">
    <location>
        <begin position="276"/>
        <end position="298"/>
    </location>
</feature>
<reference evidence="2" key="1">
    <citation type="journal article" date="2021" name="PeerJ">
        <title>Extensive microbial diversity within the chicken gut microbiome revealed by metagenomics and culture.</title>
        <authorList>
            <person name="Gilroy R."/>
            <person name="Ravi A."/>
            <person name="Getino M."/>
            <person name="Pursley I."/>
            <person name="Horton D.L."/>
            <person name="Alikhan N.F."/>
            <person name="Baker D."/>
            <person name="Gharbi K."/>
            <person name="Hall N."/>
            <person name="Watson M."/>
            <person name="Adriaenssens E.M."/>
            <person name="Foster-Nyarko E."/>
            <person name="Jarju S."/>
            <person name="Secka A."/>
            <person name="Antonio M."/>
            <person name="Oren A."/>
            <person name="Chaudhuri R.R."/>
            <person name="La Ragione R."/>
            <person name="Hildebrand F."/>
            <person name="Pallen M.J."/>
        </authorList>
    </citation>
    <scope>NUCLEOTIDE SEQUENCE</scope>
    <source>
        <strain evidence="2">ChiGjej3B3-7470</strain>
    </source>
</reference>
<dbReference type="AlphaFoldDB" id="A0A921JPY1"/>
<accession>A0A921JPY1</accession>
<evidence type="ECO:0000313" key="3">
    <source>
        <dbReference type="Proteomes" id="UP000712713"/>
    </source>
</evidence>
<dbReference type="Gene3D" id="1.20.1530.20">
    <property type="match status" value="1"/>
</dbReference>
<evidence type="ECO:0000313" key="2">
    <source>
        <dbReference type="EMBL" id="HJE50436.1"/>
    </source>
</evidence>
<dbReference type="PANTHER" id="PTHR18640">
    <property type="entry name" value="SOLUTE CARRIER FAMILY 10 MEMBER 7"/>
    <property type="match status" value="1"/>
</dbReference>
<keyword evidence="1" id="KW-1133">Transmembrane helix</keyword>
<organism evidence="2 3">
    <name type="scientific">Tessaracoccus flavescens</name>
    <dbReference type="NCBI Taxonomy" id="399497"/>
    <lineage>
        <taxon>Bacteria</taxon>
        <taxon>Bacillati</taxon>
        <taxon>Actinomycetota</taxon>
        <taxon>Actinomycetes</taxon>
        <taxon>Propionibacteriales</taxon>
        <taxon>Propionibacteriaceae</taxon>
        <taxon>Tessaracoccus</taxon>
    </lineage>
</organism>
<evidence type="ECO:0000256" key="1">
    <source>
        <dbReference type="SAM" id="Phobius"/>
    </source>
</evidence>